<proteinExistence type="predicted"/>
<dbReference type="RefSeq" id="WP_016868423.1">
    <property type="nucleotide sequence ID" value="NZ_CAWNVR010000638.1"/>
</dbReference>
<dbReference type="Proteomes" id="UP000235036">
    <property type="component" value="Unassembled WGS sequence"/>
</dbReference>
<dbReference type="InterPro" id="IPR040609">
    <property type="entry name" value="Rnl2_C"/>
</dbReference>
<dbReference type="SUPFAM" id="SSF56091">
    <property type="entry name" value="DNA ligase/mRNA capping enzyme, catalytic domain"/>
    <property type="match status" value="1"/>
</dbReference>
<feature type="domain" description="RNA ligase 2 C-terminal" evidence="2">
    <location>
        <begin position="271"/>
        <end position="350"/>
    </location>
</feature>
<dbReference type="Gene3D" id="1.10.10.1810">
    <property type="entry name" value="RNA ligase"/>
    <property type="match status" value="1"/>
</dbReference>
<dbReference type="InterPro" id="IPR021122">
    <property type="entry name" value="RNA_ligase_dom_REL/Rnl2"/>
</dbReference>
<dbReference type="Pfam" id="PF18043">
    <property type="entry name" value="T4_Rnl2_C"/>
    <property type="match status" value="1"/>
</dbReference>
<organism evidence="3 4">
    <name type="scientific">Fischerella muscicola CCMEE 5323</name>
    <dbReference type="NCBI Taxonomy" id="2019572"/>
    <lineage>
        <taxon>Bacteria</taxon>
        <taxon>Bacillati</taxon>
        <taxon>Cyanobacteriota</taxon>
        <taxon>Cyanophyceae</taxon>
        <taxon>Nostocales</taxon>
        <taxon>Hapalosiphonaceae</taxon>
        <taxon>Fischerella</taxon>
    </lineage>
</organism>
<sequence length="360" mass="41860">MDVVSSDPTEWKYITYEKIPENLHQWQLTESDYRLFKKTDWVVTEKIHGANFGISTNGLEVRFAKRKEFLQPGEDFFNYLSLQAKLAQQAKEIFRLLQSTMQLQRIYIYGELFGGEYPHPEVKAVAGLQAIQTGVYYSPQIEYCAFDIAILENQTSLEKTYLNYDHALDLFYQVGMMGAEPLFIGKYEDAMAYPIEFESKIPDILGLPKLTFANKAEGIVIKPLKTIYIQTSKGKIRPVIKKKIPEFAEDCRFHQAKKWHFRQLLPEKRELSIEEELTQEMLALVTPTRLNNIISKLGRISQNDTNIIQELVAQLMNDILETFHEDYGSIFCLLENEVQQNMLSQLQKASEELVKHYFNK</sequence>
<accession>A0A2N6JXY7</accession>
<evidence type="ECO:0000313" key="3">
    <source>
        <dbReference type="EMBL" id="PLZ85577.1"/>
    </source>
</evidence>
<dbReference type="Pfam" id="PF09414">
    <property type="entry name" value="RNA_ligase"/>
    <property type="match status" value="1"/>
</dbReference>
<feature type="domain" description="RNA ligase" evidence="1">
    <location>
        <begin position="40"/>
        <end position="242"/>
    </location>
</feature>
<dbReference type="AlphaFoldDB" id="A0A2N6JXY7"/>
<keyword evidence="3" id="KW-0436">Ligase</keyword>
<gene>
    <name evidence="3" type="ORF">CEN44_22100</name>
</gene>
<dbReference type="InterPro" id="IPR041948">
    <property type="entry name" value="Rnl1/2_C_sf"/>
</dbReference>
<name>A0A2N6JXY7_FISMU</name>
<dbReference type="Gene3D" id="3.30.470.30">
    <property type="entry name" value="DNA ligase/mRNA capping enzyme"/>
    <property type="match status" value="1"/>
</dbReference>
<reference evidence="3 4" key="1">
    <citation type="submission" date="2017-08" db="EMBL/GenBank/DDBJ databases">
        <title>Genomes of Fischerella (Mastigocladus) sp. strains.</title>
        <authorList>
            <person name="Miller S.R."/>
        </authorList>
    </citation>
    <scope>NUCLEOTIDE SEQUENCE [LARGE SCALE GENOMIC DNA]</scope>
    <source>
        <strain evidence="3 4">CCMEE 5323</strain>
    </source>
</reference>
<evidence type="ECO:0000313" key="4">
    <source>
        <dbReference type="Proteomes" id="UP000235036"/>
    </source>
</evidence>
<dbReference type="EMBL" id="NRQW01000514">
    <property type="protein sequence ID" value="PLZ85577.1"/>
    <property type="molecule type" value="Genomic_DNA"/>
</dbReference>
<keyword evidence="4" id="KW-1185">Reference proteome</keyword>
<protein>
    <submittedName>
        <fullName evidence="3">RNA ligase</fullName>
    </submittedName>
</protein>
<evidence type="ECO:0000259" key="2">
    <source>
        <dbReference type="Pfam" id="PF18043"/>
    </source>
</evidence>
<dbReference type="Gene3D" id="3.30.1490.70">
    <property type="match status" value="1"/>
</dbReference>
<comment type="caution">
    <text evidence="3">The sequence shown here is derived from an EMBL/GenBank/DDBJ whole genome shotgun (WGS) entry which is preliminary data.</text>
</comment>
<evidence type="ECO:0000259" key="1">
    <source>
        <dbReference type="Pfam" id="PF09414"/>
    </source>
</evidence>
<dbReference type="GO" id="GO:0016874">
    <property type="term" value="F:ligase activity"/>
    <property type="evidence" value="ECO:0007669"/>
    <property type="project" value="UniProtKB-KW"/>
</dbReference>